<keyword evidence="4" id="KW-1185">Reference proteome</keyword>
<dbReference type="PANTHER" id="PTHR22545:SF0">
    <property type="entry name" value="CENTROSOMAL PROTEIN OF 95 KDA"/>
    <property type="match status" value="1"/>
</dbReference>
<dbReference type="AlphaFoldDB" id="A0ABD0M519"/>
<sequence length="469" mass="54010">SGDRYQVPPSEAMKLAQDLNLGPEGKTCQDPYSVGDANHFSASRMQRKVEFSHDGSGSTVEPSVRKDARNPARYREVVDDVLSTGSDTDDMAAVCRRWAASKEHKAKLSQRLDQMGKAGLADAQRHLEAENVAFQRKQDDEEYQKLLHAAAAAAANRPVAKKAKSATKPRGKVKRPQPTVGSKVRRRSSSTGQVPEPRERPLSLADDDDLMPILLEEFPHLYMSEHTWHELWRRGIAQIENLTRAYEESKRKKSKAQQQVEEAARKHEVLASIVKKQLEHNKRMRDIHDQKKQQAMLKNKLHEKRVQSARARRYYNEYQVRARSKMLKRRNREEMIFKNLFKDGLAIQKERIRDLRRYAKEQRDKQAQKRQDEIDSLENFYKDQFEMLVERITKDREEMLIREHAQQKNGFGFVPLLLCMGFITGKAGSRVGIPGLHPQAPARLPLLSESVCSLMVLDRSWTPLIRECA</sequence>
<evidence type="ECO:0000256" key="2">
    <source>
        <dbReference type="SAM" id="MobiDB-lite"/>
    </source>
</evidence>
<reference evidence="3 4" key="1">
    <citation type="journal article" date="2023" name="Sci. Data">
        <title>Genome assembly of the Korean intertidal mud-creeper Batillaria attramentaria.</title>
        <authorList>
            <person name="Patra A.K."/>
            <person name="Ho P.T."/>
            <person name="Jun S."/>
            <person name="Lee S.J."/>
            <person name="Kim Y."/>
            <person name="Won Y.J."/>
        </authorList>
    </citation>
    <scope>NUCLEOTIDE SEQUENCE [LARGE SCALE GENOMIC DNA]</scope>
    <source>
        <strain evidence="3">Wonlab-2016</strain>
    </source>
</reference>
<comment type="caution">
    <text evidence="3">The sequence shown here is derived from an EMBL/GenBank/DDBJ whole genome shotgun (WGS) entry which is preliminary data.</text>
</comment>
<gene>
    <name evidence="3" type="ORF">BaRGS_00002464</name>
</gene>
<dbReference type="PANTHER" id="PTHR22545">
    <property type="entry name" value="CENTROSOMAL PROTEIN OF 95 KDA"/>
    <property type="match status" value="1"/>
</dbReference>
<feature type="compositionally biased region" description="Basic residues" evidence="2">
    <location>
        <begin position="159"/>
        <end position="175"/>
    </location>
</feature>
<dbReference type="Proteomes" id="UP001519460">
    <property type="component" value="Unassembled WGS sequence"/>
</dbReference>
<evidence type="ECO:0000256" key="1">
    <source>
        <dbReference type="SAM" id="Coils"/>
    </source>
</evidence>
<name>A0ABD0M519_9CAEN</name>
<organism evidence="3 4">
    <name type="scientific">Batillaria attramentaria</name>
    <dbReference type="NCBI Taxonomy" id="370345"/>
    <lineage>
        <taxon>Eukaryota</taxon>
        <taxon>Metazoa</taxon>
        <taxon>Spiralia</taxon>
        <taxon>Lophotrochozoa</taxon>
        <taxon>Mollusca</taxon>
        <taxon>Gastropoda</taxon>
        <taxon>Caenogastropoda</taxon>
        <taxon>Sorbeoconcha</taxon>
        <taxon>Cerithioidea</taxon>
        <taxon>Batillariidae</taxon>
        <taxon>Batillaria</taxon>
    </lineage>
</organism>
<feature type="non-terminal residue" evidence="3">
    <location>
        <position position="1"/>
    </location>
</feature>
<feature type="coiled-coil region" evidence="1">
    <location>
        <begin position="239"/>
        <end position="266"/>
    </location>
</feature>
<evidence type="ECO:0008006" key="5">
    <source>
        <dbReference type="Google" id="ProtNLM"/>
    </source>
</evidence>
<evidence type="ECO:0000313" key="3">
    <source>
        <dbReference type="EMBL" id="KAK7506352.1"/>
    </source>
</evidence>
<accession>A0ABD0M519</accession>
<evidence type="ECO:0000313" key="4">
    <source>
        <dbReference type="Proteomes" id="UP001519460"/>
    </source>
</evidence>
<protein>
    <recommendedName>
        <fullName evidence="5">HSA domain-containing protein</fullName>
    </recommendedName>
</protein>
<proteinExistence type="predicted"/>
<keyword evidence="1" id="KW-0175">Coiled coil</keyword>
<feature type="region of interest" description="Disordered" evidence="2">
    <location>
        <begin position="153"/>
        <end position="205"/>
    </location>
</feature>
<dbReference type="EMBL" id="JACVVK020000007">
    <property type="protein sequence ID" value="KAK7506352.1"/>
    <property type="molecule type" value="Genomic_DNA"/>
</dbReference>
<dbReference type="InterPro" id="IPR026619">
    <property type="entry name" value="CEP95"/>
</dbReference>